<dbReference type="AlphaFoldDB" id="A0AAD9YRX8"/>
<feature type="region of interest" description="Disordered" evidence="1">
    <location>
        <begin position="1"/>
        <end position="67"/>
    </location>
</feature>
<evidence type="ECO:0000313" key="2">
    <source>
        <dbReference type="EMBL" id="KAK2776851.1"/>
    </source>
</evidence>
<dbReference type="EMBL" id="VYYT01000024">
    <property type="protein sequence ID" value="KAK2776851.1"/>
    <property type="molecule type" value="Genomic_DNA"/>
</dbReference>
<feature type="compositionally biased region" description="Basic and acidic residues" evidence="1">
    <location>
        <begin position="10"/>
        <end position="54"/>
    </location>
</feature>
<dbReference type="Proteomes" id="UP001281614">
    <property type="component" value="Unassembled WGS sequence"/>
</dbReference>
<reference evidence="2" key="1">
    <citation type="submission" date="2023-02" db="EMBL/GenBank/DDBJ databases">
        <title>Colletotrichum kahawae CIFC_Que2 genome sequencing and assembly.</title>
        <authorList>
            <person name="Baroncelli R."/>
        </authorList>
    </citation>
    <scope>NUCLEOTIDE SEQUENCE</scope>
    <source>
        <strain evidence="2">CIFC_Que2</strain>
    </source>
</reference>
<protein>
    <submittedName>
        <fullName evidence="2">Uncharacterized protein</fullName>
    </submittedName>
</protein>
<name>A0AAD9YRX8_COLKA</name>
<organism evidence="2 3">
    <name type="scientific">Colletotrichum kahawae</name>
    <name type="common">Coffee berry disease fungus</name>
    <dbReference type="NCBI Taxonomy" id="34407"/>
    <lineage>
        <taxon>Eukaryota</taxon>
        <taxon>Fungi</taxon>
        <taxon>Dikarya</taxon>
        <taxon>Ascomycota</taxon>
        <taxon>Pezizomycotina</taxon>
        <taxon>Sordariomycetes</taxon>
        <taxon>Hypocreomycetidae</taxon>
        <taxon>Glomerellales</taxon>
        <taxon>Glomerellaceae</taxon>
        <taxon>Colletotrichum</taxon>
        <taxon>Colletotrichum gloeosporioides species complex</taxon>
    </lineage>
</organism>
<sequence length="67" mass="7703">MILGWASQQRDPEERRRRVELRAEDPRAAISDGRRLSGRPPEHDFRFRTADDAGVRLPARPPPADMP</sequence>
<comment type="caution">
    <text evidence="2">The sequence shown here is derived from an EMBL/GenBank/DDBJ whole genome shotgun (WGS) entry which is preliminary data.</text>
</comment>
<proteinExistence type="predicted"/>
<evidence type="ECO:0000256" key="1">
    <source>
        <dbReference type="SAM" id="MobiDB-lite"/>
    </source>
</evidence>
<evidence type="ECO:0000313" key="3">
    <source>
        <dbReference type="Proteomes" id="UP001281614"/>
    </source>
</evidence>
<keyword evidence="3" id="KW-1185">Reference proteome</keyword>
<accession>A0AAD9YRX8</accession>
<gene>
    <name evidence="2" type="ORF">CKAH01_03343</name>
</gene>